<keyword evidence="2 3" id="KW-1277">Toxin-antitoxin system</keyword>
<dbReference type="GeneID" id="7018576"/>
<dbReference type="EMBL" id="CP000855">
    <property type="protein sequence ID" value="ACJ17027.1"/>
    <property type="molecule type" value="Genomic_DNA"/>
</dbReference>
<dbReference type="eggNOG" id="arCOG08303">
    <property type="taxonomic scope" value="Archaea"/>
</dbReference>
<comment type="similarity">
    <text evidence="1 3">Belongs to the UPF0165 family.</text>
</comment>
<dbReference type="Pfam" id="PF01954">
    <property type="entry name" value="AF2212-like"/>
    <property type="match status" value="1"/>
</dbReference>
<dbReference type="Gene3D" id="4.10.1150.10">
    <property type="entry name" value="AF2212/PG0164-like"/>
    <property type="match status" value="1"/>
</dbReference>
<dbReference type="STRING" id="523850.TON_1537"/>
<comment type="function">
    <text evidence="3">Antitoxin component of a type II toxin-antitoxin (TA) system.</text>
</comment>
<dbReference type="OrthoDB" id="116241at2157"/>
<dbReference type="RefSeq" id="WP_012572499.1">
    <property type="nucleotide sequence ID" value="NC_011529.1"/>
</dbReference>
<dbReference type="SUPFAM" id="SSF141694">
    <property type="entry name" value="AF2212/PG0164-like"/>
    <property type="match status" value="1"/>
</dbReference>
<dbReference type="InterPro" id="IPR008203">
    <property type="entry name" value="AF2212-like"/>
</dbReference>
<keyword evidence="5" id="KW-1185">Reference proteome</keyword>
<dbReference type="KEGG" id="ton:TON_1537"/>
<evidence type="ECO:0000313" key="5">
    <source>
        <dbReference type="Proteomes" id="UP000002727"/>
    </source>
</evidence>
<evidence type="ECO:0000313" key="4">
    <source>
        <dbReference type="EMBL" id="ACJ17027.1"/>
    </source>
</evidence>
<evidence type="ECO:0000256" key="2">
    <source>
        <dbReference type="ARBA" id="ARBA00022649"/>
    </source>
</evidence>
<dbReference type="PATRIC" id="fig|523850.10.peg.1550"/>
<dbReference type="Proteomes" id="UP000002727">
    <property type="component" value="Chromosome"/>
</dbReference>
<evidence type="ECO:0000256" key="3">
    <source>
        <dbReference type="RuleBase" id="RU368051"/>
    </source>
</evidence>
<organism evidence="4 5">
    <name type="scientific">Thermococcus onnurineus (strain NA1)</name>
    <dbReference type="NCBI Taxonomy" id="523850"/>
    <lineage>
        <taxon>Archaea</taxon>
        <taxon>Methanobacteriati</taxon>
        <taxon>Methanobacteriota</taxon>
        <taxon>Thermococci</taxon>
        <taxon>Thermococcales</taxon>
        <taxon>Thermococcaceae</taxon>
        <taxon>Thermococcus</taxon>
    </lineage>
</organism>
<sequence length="66" mass="7583">MGTKIVAVYENGVLKPKEGLNLPRGTEVEIIIKPSLKGLMNLFKDIETEKGVEETLRESRERRLWE</sequence>
<evidence type="ECO:0000256" key="1">
    <source>
        <dbReference type="ARBA" id="ARBA00006615"/>
    </source>
</evidence>
<accession>B6YTT6</accession>
<dbReference type="InterPro" id="IPR024069">
    <property type="entry name" value="AF2212-like_dom_sf"/>
</dbReference>
<name>B6YTT6_THEON</name>
<protein>
    <recommendedName>
        <fullName evidence="3">Antitoxin</fullName>
    </recommendedName>
</protein>
<dbReference type="AlphaFoldDB" id="B6YTT6"/>
<reference evidence="4 5" key="1">
    <citation type="journal article" date="2008" name="J. Bacteriol.">
        <title>The complete genome sequence of Thermococcus onnurineus NA1 reveals a mixed heterotrophic and carboxydotrophic metabolism.</title>
        <authorList>
            <person name="Lee H.S."/>
            <person name="Kang S.G."/>
            <person name="Bae S.S."/>
            <person name="Lim J.K."/>
            <person name="Cho Y."/>
            <person name="Kim Y.J."/>
            <person name="Jeon J.H."/>
            <person name="Cha S.S."/>
            <person name="Kwon K.K."/>
            <person name="Kim H.T."/>
            <person name="Park C.J."/>
            <person name="Lee H.W."/>
            <person name="Kim S.I."/>
            <person name="Chun J."/>
            <person name="Colwell R.R."/>
            <person name="Kim S.J."/>
            <person name="Lee J.H."/>
        </authorList>
    </citation>
    <scope>NUCLEOTIDE SEQUENCE [LARGE SCALE GENOMIC DNA]</scope>
    <source>
        <strain evidence="4 5">NA1</strain>
    </source>
</reference>
<dbReference type="HOGENOM" id="CLU_200885_3_0_2"/>
<proteinExistence type="inferred from homology"/>
<gene>
    <name evidence="4" type="ordered locus">TON_1537</name>
</gene>